<proteinExistence type="predicted"/>
<dbReference type="STRING" id="192903.SAMN04488513_10581"/>
<keyword evidence="3" id="KW-1185">Reference proteome</keyword>
<evidence type="ECO:0000313" key="2">
    <source>
        <dbReference type="EMBL" id="SHJ47912.1"/>
    </source>
</evidence>
<keyword evidence="1" id="KW-0812">Transmembrane</keyword>
<feature type="transmembrane region" description="Helical" evidence="1">
    <location>
        <begin position="168"/>
        <end position="185"/>
    </location>
</feature>
<gene>
    <name evidence="2" type="ORF">SAMN04488513_10581</name>
</gene>
<accession>A0A1M6JML4</accession>
<dbReference type="InterPro" id="IPR034804">
    <property type="entry name" value="SQR/QFR_C/D"/>
</dbReference>
<reference evidence="3" key="1">
    <citation type="submission" date="2016-11" db="EMBL/GenBank/DDBJ databases">
        <authorList>
            <person name="Varghese N."/>
            <person name="Submissions S."/>
        </authorList>
    </citation>
    <scope>NUCLEOTIDE SEQUENCE [LARGE SCALE GENOMIC DNA]</scope>
    <source>
        <strain evidence="3">DSM 19858</strain>
    </source>
</reference>
<keyword evidence="1" id="KW-0472">Membrane</keyword>
<dbReference type="EMBL" id="FQYU01000005">
    <property type="protein sequence ID" value="SHJ47912.1"/>
    <property type="molecule type" value="Genomic_DNA"/>
</dbReference>
<dbReference type="OrthoDB" id="8114024at2"/>
<feature type="transmembrane region" description="Helical" evidence="1">
    <location>
        <begin position="128"/>
        <end position="147"/>
    </location>
</feature>
<dbReference type="AlphaFoldDB" id="A0A1M6JML4"/>
<dbReference type="Proteomes" id="UP000184543">
    <property type="component" value="Unassembled WGS sequence"/>
</dbReference>
<dbReference type="Gene3D" id="1.20.1300.10">
    <property type="entry name" value="Fumarate reductase/succinate dehydrogenase, transmembrane subunit"/>
    <property type="match status" value="1"/>
</dbReference>
<sequence>MKRIHYLSGLVLALFIALHLFNHLASVYGAETHIALMDQLRRAYRNPFVETALLAAVAVQIISGISLVRCRKGALQGFYDRLQVRTGLYLAFFLLIHVAAVLIGRYVMELDTNFYFGVAGLNTFPINLFFIPYYALAILSFFGHMAAIHFQKMKGKILGLTVEQQSRSILIVGIIVTLVIFYGLTDRFSGVELPKAYFILIGR</sequence>
<evidence type="ECO:0000256" key="1">
    <source>
        <dbReference type="SAM" id="Phobius"/>
    </source>
</evidence>
<dbReference type="GO" id="GO:0016020">
    <property type="term" value="C:membrane"/>
    <property type="evidence" value="ECO:0007669"/>
    <property type="project" value="InterPro"/>
</dbReference>
<feature type="transmembrane region" description="Helical" evidence="1">
    <location>
        <begin position="48"/>
        <end position="68"/>
    </location>
</feature>
<evidence type="ECO:0000313" key="3">
    <source>
        <dbReference type="Proteomes" id="UP000184543"/>
    </source>
</evidence>
<keyword evidence="1" id="KW-1133">Transmembrane helix</keyword>
<protein>
    <submittedName>
        <fullName evidence="2">Uncharacterized protein</fullName>
    </submittedName>
</protein>
<name>A0A1M6JML4_9FLAO</name>
<organism evidence="2 3">
    <name type="scientific">Pseudozobellia thermophila</name>
    <dbReference type="NCBI Taxonomy" id="192903"/>
    <lineage>
        <taxon>Bacteria</taxon>
        <taxon>Pseudomonadati</taxon>
        <taxon>Bacteroidota</taxon>
        <taxon>Flavobacteriia</taxon>
        <taxon>Flavobacteriales</taxon>
        <taxon>Flavobacteriaceae</taxon>
        <taxon>Pseudozobellia</taxon>
    </lineage>
</organism>
<feature type="transmembrane region" description="Helical" evidence="1">
    <location>
        <begin position="88"/>
        <end position="108"/>
    </location>
</feature>
<dbReference type="RefSeq" id="WP_072994383.1">
    <property type="nucleotide sequence ID" value="NZ_FQYU01000005.1"/>
</dbReference>
<dbReference type="SUPFAM" id="SSF81343">
    <property type="entry name" value="Fumarate reductase respiratory complex transmembrane subunits"/>
    <property type="match status" value="1"/>
</dbReference>